<name>A0ABT2K4S4_9RHOB</name>
<dbReference type="RefSeq" id="WP_260275430.1">
    <property type="nucleotide sequence ID" value="NZ_JANAVZ010000001.1"/>
</dbReference>
<evidence type="ECO:0000256" key="1">
    <source>
        <dbReference type="ARBA" id="ARBA00006484"/>
    </source>
</evidence>
<protein>
    <submittedName>
        <fullName evidence="4">SDR family NAD(P)-dependent oxidoreductase</fullName>
    </submittedName>
</protein>
<gene>
    <name evidence="4" type="ORF">MU516_01460</name>
</gene>
<dbReference type="InterPro" id="IPR020904">
    <property type="entry name" value="Sc_DH/Rdtase_CS"/>
</dbReference>
<dbReference type="PRINTS" id="PR00081">
    <property type="entry name" value="GDHRDH"/>
</dbReference>
<feature type="domain" description="Ketoreductase" evidence="3">
    <location>
        <begin position="5"/>
        <end position="175"/>
    </location>
</feature>
<dbReference type="PANTHER" id="PTHR44196:SF1">
    <property type="entry name" value="DEHYDROGENASE_REDUCTASE SDR FAMILY MEMBER 7B"/>
    <property type="match status" value="1"/>
</dbReference>
<comment type="similarity">
    <text evidence="1">Belongs to the short-chain dehydrogenases/reductases (SDR) family.</text>
</comment>
<dbReference type="PANTHER" id="PTHR44196">
    <property type="entry name" value="DEHYDROGENASE/REDUCTASE SDR FAMILY MEMBER 7B"/>
    <property type="match status" value="1"/>
</dbReference>
<dbReference type="EMBL" id="JANAVZ010000001">
    <property type="protein sequence ID" value="MCT4331532.1"/>
    <property type="molecule type" value="Genomic_DNA"/>
</dbReference>
<dbReference type="InterPro" id="IPR002347">
    <property type="entry name" value="SDR_fam"/>
</dbReference>
<keyword evidence="2" id="KW-0560">Oxidoreductase</keyword>
<keyword evidence="5" id="KW-1185">Reference proteome</keyword>
<evidence type="ECO:0000256" key="2">
    <source>
        <dbReference type="ARBA" id="ARBA00023002"/>
    </source>
</evidence>
<accession>A0ABT2K4S4</accession>
<comment type="caution">
    <text evidence="4">The sequence shown here is derived from an EMBL/GenBank/DDBJ whole genome shotgun (WGS) entry which is preliminary data.</text>
</comment>
<dbReference type="PROSITE" id="PS00061">
    <property type="entry name" value="ADH_SHORT"/>
    <property type="match status" value="1"/>
</dbReference>
<organism evidence="4 5">
    <name type="scientific">Paracoccus maritimus</name>
    <dbReference type="NCBI Taxonomy" id="2933292"/>
    <lineage>
        <taxon>Bacteria</taxon>
        <taxon>Pseudomonadati</taxon>
        <taxon>Pseudomonadota</taxon>
        <taxon>Alphaproteobacteria</taxon>
        <taxon>Rhodobacterales</taxon>
        <taxon>Paracoccaceae</taxon>
        <taxon>Paracoccus</taxon>
    </lineage>
</organism>
<dbReference type="InterPro" id="IPR057326">
    <property type="entry name" value="KR_dom"/>
</dbReference>
<dbReference type="Pfam" id="PF00106">
    <property type="entry name" value="adh_short"/>
    <property type="match status" value="1"/>
</dbReference>
<dbReference type="SUPFAM" id="SSF51735">
    <property type="entry name" value="NAD(P)-binding Rossmann-fold domains"/>
    <property type="match status" value="1"/>
</dbReference>
<evidence type="ECO:0000259" key="3">
    <source>
        <dbReference type="SMART" id="SM00822"/>
    </source>
</evidence>
<dbReference type="Proteomes" id="UP001320702">
    <property type="component" value="Unassembled WGS sequence"/>
</dbReference>
<reference evidence="4 5" key="1">
    <citation type="submission" date="2022-04" db="EMBL/GenBank/DDBJ databases">
        <title>Paracoccus sp. YLB-12 draft genome sequence.</title>
        <authorList>
            <person name="Yu L."/>
        </authorList>
    </citation>
    <scope>NUCLEOTIDE SEQUENCE [LARGE SCALE GENOMIC DNA]</scope>
    <source>
        <strain evidence="4 5">YLB-12</strain>
    </source>
</reference>
<sequence>MSKPSRIWIIGASDGIGRELARQYAAEGARLVLSARRQDALQALADEIGGAEIRPLDVADRASLDAAASAIAAGGNLDRIVHLAALYDPGRISDLDPDMAARIVTVNLTGSFHVAQVGPPLLRRGGQLALCGSVAGYVGLPQGQIYSASKAGVINLAESLRAERSDLDIRLICPGFVETRLTEKNDFKMPALMRPDKAATAIRTGLARGGFEVHFPHRLTRSLKLIRALPYWLSLPLTRRLSREDSA</sequence>
<proteinExistence type="inferred from homology"/>
<evidence type="ECO:0000313" key="4">
    <source>
        <dbReference type="EMBL" id="MCT4331532.1"/>
    </source>
</evidence>
<dbReference type="SMART" id="SM00822">
    <property type="entry name" value="PKS_KR"/>
    <property type="match status" value="1"/>
</dbReference>
<dbReference type="InterPro" id="IPR036291">
    <property type="entry name" value="NAD(P)-bd_dom_sf"/>
</dbReference>
<dbReference type="Gene3D" id="3.40.50.720">
    <property type="entry name" value="NAD(P)-binding Rossmann-like Domain"/>
    <property type="match status" value="1"/>
</dbReference>
<evidence type="ECO:0000313" key="5">
    <source>
        <dbReference type="Proteomes" id="UP001320702"/>
    </source>
</evidence>